<dbReference type="PROSITE" id="PS51005">
    <property type="entry name" value="NAC"/>
    <property type="match status" value="1"/>
</dbReference>
<dbReference type="PANTHER" id="PTHR31744:SF216">
    <property type="entry name" value="NAC TRANSCRIPTION FACTOR"/>
    <property type="match status" value="1"/>
</dbReference>
<evidence type="ECO:0000313" key="13">
    <source>
        <dbReference type="EMBL" id="QFU85204.1"/>
    </source>
</evidence>
<dbReference type="AlphaFoldDB" id="A0A5P9PAW0"/>
<dbReference type="InterPro" id="IPR036093">
    <property type="entry name" value="NAC_dom_sf"/>
</dbReference>
<dbReference type="InterPro" id="IPR003441">
    <property type="entry name" value="NAC-dom"/>
</dbReference>
<evidence type="ECO:0000256" key="4">
    <source>
        <dbReference type="ARBA" id="ARBA00022989"/>
    </source>
</evidence>
<keyword evidence="4 11" id="KW-1133">Transmembrane helix</keyword>
<feature type="transmembrane region" description="Helical" evidence="11">
    <location>
        <begin position="593"/>
        <end position="610"/>
    </location>
</feature>
<evidence type="ECO:0000256" key="9">
    <source>
        <dbReference type="ARBA" id="ARBA00023163"/>
    </source>
</evidence>
<sequence>MTVSRDSSCFDVSGCWPPGFRFHPTDEELVLYYLKRRICRRRLKLDIISEVDVYKWDPEELPGQSKLKTGDRQWFFFSPRDRKYPNGARSNRATRHGYWKATGKDRTIKCNSRLVGVKKTLVFYKGRAPSGVRTDWVMHEYTLDEEELGRCPTAQDYYALYKVFKKSGPGPKNGEQYGAPFREEEWLDDENTCDNTPSVQENPDKLVTDMPSVDNTRANSPEQPQFDYLEELMKQICEDHLPGLPPTLDYRYSLQDIVGDDGQSTLVDHSLQEVNLHGRNIVNNQSGQQNDLWASFDPSLSANSQVQRYETSEVTSAPSFYRQEPKKAEEDFLEDFLEMDDLIGPEPTVQNVHKPVENPQPDDVDGLTRLDLDLDVFQDAVMFIRDMGSVPELVSHSYLNNIGSEMVTPVPNSCLNNPENEVVNPLPHSHWNAPETETVHHVAHVYYNHLESDLVNQVDYRVQPDAGGDSQLWMYKSNSSAVTPAESRTIPPPISGVVFDASSQTQTQTQTQNPSGQENGRVYSWFSSTLWDFVESIPTTPASASEGTALMNRALGRMSSFGRMRMSAGDTQATSGSPASAPRRFSISKYDRRFVLLSVFVLLCSIWWVLTGTSVKVLRHIAS</sequence>
<keyword evidence="7 11" id="KW-0472">Membrane</keyword>
<evidence type="ECO:0000256" key="10">
    <source>
        <dbReference type="ARBA" id="ARBA00023242"/>
    </source>
</evidence>
<dbReference type="GO" id="GO:0016020">
    <property type="term" value="C:membrane"/>
    <property type="evidence" value="ECO:0007669"/>
    <property type="project" value="UniProtKB-SubCell"/>
</dbReference>
<keyword evidence="10" id="KW-0539">Nucleus</keyword>
<keyword evidence="5" id="KW-0805">Transcription regulation</keyword>
<proteinExistence type="evidence at transcript level"/>
<dbReference type="SUPFAM" id="SSF101941">
    <property type="entry name" value="NAC domain"/>
    <property type="match status" value="1"/>
</dbReference>
<keyword evidence="3 11" id="KW-0812">Transmembrane</keyword>
<keyword evidence="8" id="KW-0010">Activator</keyword>
<organism evidence="13">
    <name type="scientific">Diospyros kaki</name>
    <name type="common">Kaki persimmon</name>
    <name type="synonym">Diospyros chinensis</name>
    <dbReference type="NCBI Taxonomy" id="35925"/>
    <lineage>
        <taxon>Eukaryota</taxon>
        <taxon>Viridiplantae</taxon>
        <taxon>Streptophyta</taxon>
        <taxon>Embryophyta</taxon>
        <taxon>Tracheophyta</taxon>
        <taxon>Spermatophyta</taxon>
        <taxon>Magnoliopsida</taxon>
        <taxon>eudicotyledons</taxon>
        <taxon>Gunneridae</taxon>
        <taxon>Pentapetalae</taxon>
        <taxon>asterids</taxon>
        <taxon>Ericales</taxon>
        <taxon>Ebenaceae</taxon>
        <taxon>Diospyros</taxon>
    </lineage>
</organism>
<comment type="subcellular location">
    <subcellularLocation>
        <location evidence="2">Membrane</location>
        <topology evidence="2">Single-pass membrane protein</topology>
    </subcellularLocation>
    <subcellularLocation>
        <location evidence="1">Nucleus</location>
    </subcellularLocation>
</comment>
<evidence type="ECO:0000259" key="12">
    <source>
        <dbReference type="PROSITE" id="PS51005"/>
    </source>
</evidence>
<dbReference type="GO" id="GO:0005634">
    <property type="term" value="C:nucleus"/>
    <property type="evidence" value="ECO:0007669"/>
    <property type="project" value="UniProtKB-SubCell"/>
</dbReference>
<evidence type="ECO:0000256" key="2">
    <source>
        <dbReference type="ARBA" id="ARBA00004167"/>
    </source>
</evidence>
<evidence type="ECO:0000256" key="6">
    <source>
        <dbReference type="ARBA" id="ARBA00023125"/>
    </source>
</evidence>
<evidence type="ECO:0000256" key="11">
    <source>
        <dbReference type="SAM" id="Phobius"/>
    </source>
</evidence>
<dbReference type="GO" id="GO:0000976">
    <property type="term" value="F:transcription cis-regulatory region binding"/>
    <property type="evidence" value="ECO:0007669"/>
    <property type="project" value="UniProtKB-ARBA"/>
</dbReference>
<evidence type="ECO:0000256" key="7">
    <source>
        <dbReference type="ARBA" id="ARBA00023136"/>
    </source>
</evidence>
<evidence type="ECO:0000256" key="8">
    <source>
        <dbReference type="ARBA" id="ARBA00023159"/>
    </source>
</evidence>
<protein>
    <submittedName>
        <fullName evidence="13">NAC20</fullName>
    </submittedName>
</protein>
<name>A0A5P9PAW0_DIOKA</name>
<keyword evidence="6" id="KW-0238">DNA-binding</keyword>
<dbReference type="PANTHER" id="PTHR31744">
    <property type="entry name" value="PROTEIN CUP-SHAPED COTYLEDON 2-RELATED"/>
    <property type="match status" value="1"/>
</dbReference>
<dbReference type="EMBL" id="MK737975">
    <property type="protein sequence ID" value="QFU85204.1"/>
    <property type="molecule type" value="mRNA"/>
</dbReference>
<accession>A0A5P9PAW0</accession>
<dbReference type="Pfam" id="PF02365">
    <property type="entry name" value="NAM"/>
    <property type="match status" value="1"/>
</dbReference>
<keyword evidence="9" id="KW-0804">Transcription</keyword>
<evidence type="ECO:0000256" key="5">
    <source>
        <dbReference type="ARBA" id="ARBA00023015"/>
    </source>
</evidence>
<feature type="domain" description="NAC" evidence="12">
    <location>
        <begin position="16"/>
        <end position="166"/>
    </location>
</feature>
<dbReference type="GO" id="GO:0006355">
    <property type="term" value="P:regulation of DNA-templated transcription"/>
    <property type="evidence" value="ECO:0007669"/>
    <property type="project" value="InterPro"/>
</dbReference>
<reference evidence="13" key="1">
    <citation type="submission" date="2019-04" db="EMBL/GenBank/DDBJ databases">
        <title>Transcription factors involved in persimmon fruit deastringency and softening.</title>
        <authorList>
            <person name="Zhu Q."/>
            <person name="Yin X."/>
        </authorList>
    </citation>
    <scope>NUCLEOTIDE SEQUENCE</scope>
</reference>
<evidence type="ECO:0000256" key="3">
    <source>
        <dbReference type="ARBA" id="ARBA00022692"/>
    </source>
</evidence>
<dbReference type="Gene3D" id="2.170.150.80">
    <property type="entry name" value="NAC domain"/>
    <property type="match status" value="1"/>
</dbReference>
<evidence type="ECO:0000256" key="1">
    <source>
        <dbReference type="ARBA" id="ARBA00004123"/>
    </source>
</evidence>
<dbReference type="FunFam" id="2.170.150.80:FF:000002">
    <property type="entry name" value="Nac domain-containing protein 86"/>
    <property type="match status" value="1"/>
</dbReference>